<gene>
    <name evidence="2" type="ORF">HK097_008522</name>
</gene>
<dbReference type="InterPro" id="IPR046627">
    <property type="entry name" value="DUF6739"/>
</dbReference>
<dbReference type="Proteomes" id="UP001212841">
    <property type="component" value="Unassembled WGS sequence"/>
</dbReference>
<evidence type="ECO:0000256" key="1">
    <source>
        <dbReference type="SAM" id="MobiDB-lite"/>
    </source>
</evidence>
<evidence type="ECO:0000313" key="2">
    <source>
        <dbReference type="EMBL" id="KAJ3050538.1"/>
    </source>
</evidence>
<feature type="region of interest" description="Disordered" evidence="1">
    <location>
        <begin position="447"/>
        <end position="488"/>
    </location>
</feature>
<protein>
    <submittedName>
        <fullName evidence="2">Uncharacterized protein</fullName>
    </submittedName>
</protein>
<comment type="caution">
    <text evidence="2">The sequence shown here is derived from an EMBL/GenBank/DDBJ whole genome shotgun (WGS) entry which is preliminary data.</text>
</comment>
<organism evidence="2 3">
    <name type="scientific">Rhizophlyctis rosea</name>
    <dbReference type="NCBI Taxonomy" id="64517"/>
    <lineage>
        <taxon>Eukaryota</taxon>
        <taxon>Fungi</taxon>
        <taxon>Fungi incertae sedis</taxon>
        <taxon>Chytridiomycota</taxon>
        <taxon>Chytridiomycota incertae sedis</taxon>
        <taxon>Chytridiomycetes</taxon>
        <taxon>Rhizophlyctidales</taxon>
        <taxon>Rhizophlyctidaceae</taxon>
        <taxon>Rhizophlyctis</taxon>
    </lineage>
</organism>
<accession>A0AAD5X3X1</accession>
<reference evidence="2" key="1">
    <citation type="submission" date="2020-05" db="EMBL/GenBank/DDBJ databases">
        <title>Phylogenomic resolution of chytrid fungi.</title>
        <authorList>
            <person name="Stajich J.E."/>
            <person name="Amses K."/>
            <person name="Simmons R."/>
            <person name="Seto K."/>
            <person name="Myers J."/>
            <person name="Bonds A."/>
            <person name="Quandt C.A."/>
            <person name="Barry K."/>
            <person name="Liu P."/>
            <person name="Grigoriev I."/>
            <person name="Longcore J.E."/>
            <person name="James T.Y."/>
        </authorList>
    </citation>
    <scope>NUCLEOTIDE SEQUENCE</scope>
    <source>
        <strain evidence="2">JEL0318</strain>
    </source>
</reference>
<dbReference type="AlphaFoldDB" id="A0AAD5X3X1"/>
<proteinExistence type="predicted"/>
<evidence type="ECO:0000313" key="3">
    <source>
        <dbReference type="Proteomes" id="UP001212841"/>
    </source>
</evidence>
<keyword evidence="3" id="KW-1185">Reference proteome</keyword>
<dbReference type="Pfam" id="PF20524">
    <property type="entry name" value="DUF6739"/>
    <property type="match status" value="2"/>
</dbReference>
<name>A0AAD5X3X1_9FUNG</name>
<dbReference type="EMBL" id="JADGJD010000502">
    <property type="protein sequence ID" value="KAJ3050538.1"/>
    <property type="molecule type" value="Genomic_DNA"/>
</dbReference>
<sequence length="488" mass="55002">MAIHLSVRFANANTLSALTNTSVSPELIAASLNLDPGLFHYLSDSLHPPNAVNRLHAQYAKVARGVAAGYMEIALLLRVVNYTFLASNVFRQRVLAAREPPFLGVEGRVIRLCGRISDTLTMSLERDGRHLLPIIEDPAVYKHLLEKHTQNGQIPAAWQVREGQYGSPQAWAGLYVDEPALLKTQNGKRLLYIEADGTNSEDALRFGTESADLTIEDASAAFRMIEDRANHNPSLPPYEVVKVFLGDMLQKKQTGGGTEYTLRQRIKLRREVDIFVDSKLPIVTEIVSWCDRTADKGYLNRKVIFETDSQEYYHNCKEILQNYGFTVVDIVDVTPEEAGKLPRLIYYRRTASTVNAFRAVIESEDVDPSRLCVVIDTKEGLDTIRQLHPDETVRIVCSSEIYDGLLRQIRTWCRMGYTPSEIQREIDARSAYVRQIAKMVAEQTEEAKKAGELKKGEFEEDLQKKEKEEVKAKEGQEVKESGEGKPEG</sequence>